<dbReference type="AlphaFoldDB" id="A0A7M5WX47"/>
<organism evidence="1 2">
    <name type="scientific">Clytia hemisphaerica</name>
    <dbReference type="NCBI Taxonomy" id="252671"/>
    <lineage>
        <taxon>Eukaryota</taxon>
        <taxon>Metazoa</taxon>
        <taxon>Cnidaria</taxon>
        <taxon>Hydrozoa</taxon>
        <taxon>Hydroidolina</taxon>
        <taxon>Leptothecata</taxon>
        <taxon>Obeliida</taxon>
        <taxon>Clytiidae</taxon>
        <taxon>Clytia</taxon>
    </lineage>
</organism>
<proteinExistence type="predicted"/>
<dbReference type="EnsemblMetazoa" id="CLYHEMT014476.1">
    <property type="protein sequence ID" value="CLYHEMP014476.1"/>
    <property type="gene ID" value="CLYHEMG014476"/>
</dbReference>
<dbReference type="InterPro" id="IPR027417">
    <property type="entry name" value="P-loop_NTPase"/>
</dbReference>
<accession>A0A7M5WX47</accession>
<evidence type="ECO:0000313" key="2">
    <source>
        <dbReference type="Proteomes" id="UP000594262"/>
    </source>
</evidence>
<reference evidence="1" key="1">
    <citation type="submission" date="2021-01" db="UniProtKB">
        <authorList>
            <consortium name="EnsemblMetazoa"/>
        </authorList>
    </citation>
    <scope>IDENTIFICATION</scope>
</reference>
<name>A0A7M5WX47_9CNID</name>
<protein>
    <submittedName>
        <fullName evidence="1">Uncharacterized protein</fullName>
    </submittedName>
</protein>
<keyword evidence="2" id="KW-1185">Reference proteome</keyword>
<dbReference type="SUPFAM" id="SSF52540">
    <property type="entry name" value="P-loop containing nucleoside triphosphate hydrolases"/>
    <property type="match status" value="1"/>
</dbReference>
<sequence length="528" mass="60665">MKWFFGLLLSELGEKGEHLFYDKLHSIKDDTVLQDTLILNSINFFTNVQNKMNQEIDVLIFCWTKKLIICIEIKRILNTKAFNQLEKYHKLIEERMSDQLGPGWTYHPVVCVEKDALFFNNQHYITHETDLKFWLSSLLQRYSTVPTGIPFISPVNRLQDLLRIIVFAVHASKTAPITTTNWVEYITEAIDTVCTADNIIFYSQRQLPIIKADRSEFNKLILYSAYGCGKTFLIQEKAKQLAGTKEYTGRIMYIVEREHNAMETLLEWRLKDELGKAYGINIYPFRTLGPYREKEMKEEQELLISTIREKNIKALLIDECNISEGSWKEIIRDLKQQMDVIWIASNGKGHIAILSGNEDLTMYEDFTKFKLDTNLRNPKSIVQGALMRDDGGNSGYKEGLVLPPANFPNGVVPAHVGSLGDAIKEMRKVTNDGVLVIAQVALELDFSLTSMKWKMYKRGNVGNRSFKKGESPYQYLVDGNILFIDEHAVINGFEWPNIISVEGSRGGRMSKHPCNWFMRCTANLVIVN</sequence>
<evidence type="ECO:0000313" key="1">
    <source>
        <dbReference type="EnsemblMetazoa" id="CLYHEMP014476.1"/>
    </source>
</evidence>
<dbReference type="Proteomes" id="UP000594262">
    <property type="component" value="Unplaced"/>
</dbReference>